<proteinExistence type="predicted"/>
<keyword evidence="2" id="KW-1185">Reference proteome</keyword>
<dbReference type="InterPro" id="IPR056298">
    <property type="entry name" value="AlkZ-rel"/>
</dbReference>
<evidence type="ECO:0000313" key="1">
    <source>
        <dbReference type="EMBL" id="MBP1896812.1"/>
    </source>
</evidence>
<dbReference type="Pfam" id="PF24741">
    <property type="entry name" value="AlkZ-rel"/>
    <property type="match status" value="1"/>
</dbReference>
<evidence type="ECO:0000313" key="2">
    <source>
        <dbReference type="Proteomes" id="UP000706926"/>
    </source>
</evidence>
<accession>A0ABS4FKN0</accession>
<name>A0ABS4FKN0_9BACL</name>
<dbReference type="Proteomes" id="UP000706926">
    <property type="component" value="Unassembled WGS sequence"/>
</dbReference>
<comment type="caution">
    <text evidence="1">The sequence shown here is derived from an EMBL/GenBank/DDBJ whole genome shotgun (WGS) entry which is preliminary data.</text>
</comment>
<dbReference type="EMBL" id="JAGGKI010000031">
    <property type="protein sequence ID" value="MBP1896812.1"/>
    <property type="molecule type" value="Genomic_DNA"/>
</dbReference>
<sequence length="219" mass="25002">MSTISYEEFVQLVEKNKIIPFAAFIPDYPSLTAAADHNDWHSGSGTDPWLWRIRIVQDGVAAYGKFFGDKACFIQTDYFPIVRSLLSSGKTIEVRYNDGLISRTAYHIYKVLCEHGNIDSRNLRKLTGLDKKENKKEYETSLVELQNYGDVVITGAAKQNEDNSGWNSMCYQPSELWLSSIQARSEDVLVDDARIRLKSELSEFCSEKSFRFFAKKLAL</sequence>
<dbReference type="GeneID" id="95407795"/>
<reference evidence="1 2" key="1">
    <citation type="submission" date="2021-03" db="EMBL/GenBank/DDBJ databases">
        <title>Genomic Encyclopedia of Type Strains, Phase IV (KMG-IV): sequencing the most valuable type-strain genomes for metagenomic binning, comparative biology and taxonomic classification.</title>
        <authorList>
            <person name="Goeker M."/>
        </authorList>
    </citation>
    <scope>NUCLEOTIDE SEQUENCE [LARGE SCALE GENOMIC DNA]</scope>
    <source>
        <strain evidence="1 2">DSM 15596</strain>
    </source>
</reference>
<organism evidence="1 2">
    <name type="scientific">Paenibacillus lactis</name>
    <dbReference type="NCBI Taxonomy" id="228574"/>
    <lineage>
        <taxon>Bacteria</taxon>
        <taxon>Bacillati</taxon>
        <taxon>Bacillota</taxon>
        <taxon>Bacilli</taxon>
        <taxon>Bacillales</taxon>
        <taxon>Paenibacillaceae</taxon>
        <taxon>Paenibacillus</taxon>
    </lineage>
</organism>
<dbReference type="RefSeq" id="WP_007131466.1">
    <property type="nucleotide sequence ID" value="NZ_BOSA01000003.1"/>
</dbReference>
<protein>
    <submittedName>
        <fullName evidence="1">Uncharacterized protein</fullName>
    </submittedName>
</protein>
<gene>
    <name evidence="1" type="ORF">J2Z18_005953</name>
</gene>